<evidence type="ECO:0000313" key="2">
    <source>
        <dbReference type="Proteomes" id="UP000238982"/>
    </source>
</evidence>
<dbReference type="Proteomes" id="UP000238982">
    <property type="component" value="Unassembled WGS sequence"/>
</dbReference>
<sequence length="64" mass="6909">MRYLDILVLVCPFSEIDDFSIYHRGIAIIGVDGADVSSISEKAAEACGNEFPKQSRCAFGLGVI</sequence>
<dbReference type="AlphaFoldDB" id="A0A2S9MCP3"/>
<comment type="caution">
    <text evidence="1">The sequence shown here is derived from an EMBL/GenBank/DDBJ whole genome shotgun (WGS) entry which is preliminary data.</text>
</comment>
<dbReference type="EMBL" id="PVGH01000098">
    <property type="protein sequence ID" value="PRF55208.1"/>
    <property type="molecule type" value="Genomic_DNA"/>
</dbReference>
<proteinExistence type="predicted"/>
<protein>
    <submittedName>
        <fullName evidence="1">Uncharacterized protein</fullName>
    </submittedName>
</protein>
<name>A0A2S9MCP3_9BURK</name>
<gene>
    <name evidence="1" type="ORF">C6Q15_26545</name>
</gene>
<organism evidence="1 2">
    <name type="scientific">Burkholderia multivorans</name>
    <dbReference type="NCBI Taxonomy" id="87883"/>
    <lineage>
        <taxon>Bacteria</taxon>
        <taxon>Pseudomonadati</taxon>
        <taxon>Pseudomonadota</taxon>
        <taxon>Betaproteobacteria</taxon>
        <taxon>Burkholderiales</taxon>
        <taxon>Burkholderiaceae</taxon>
        <taxon>Burkholderia</taxon>
        <taxon>Burkholderia cepacia complex</taxon>
    </lineage>
</organism>
<accession>A0A2S9MCP3</accession>
<evidence type="ECO:0000313" key="1">
    <source>
        <dbReference type="EMBL" id="PRF55208.1"/>
    </source>
</evidence>
<reference evidence="1 2" key="1">
    <citation type="submission" date="2018-03" db="EMBL/GenBank/DDBJ databases">
        <authorList>
            <person name="Keele B.F."/>
        </authorList>
    </citation>
    <scope>NUCLEOTIDE SEQUENCE [LARGE SCALE GENOMIC DNA]</scope>
    <source>
        <strain evidence="1 2">AU19729</strain>
    </source>
</reference>